<dbReference type="PANTHER" id="PTHR11552">
    <property type="entry name" value="GLUCOSE-METHANOL-CHOLINE GMC OXIDOREDUCTASE"/>
    <property type="match status" value="1"/>
</dbReference>
<dbReference type="GO" id="GO:0050660">
    <property type="term" value="F:flavin adenine dinucleotide binding"/>
    <property type="evidence" value="ECO:0007669"/>
    <property type="project" value="InterPro"/>
</dbReference>
<dbReference type="GO" id="GO:0016614">
    <property type="term" value="F:oxidoreductase activity, acting on CH-OH group of donors"/>
    <property type="evidence" value="ECO:0007669"/>
    <property type="project" value="InterPro"/>
</dbReference>
<reference evidence="5 6" key="1">
    <citation type="submission" date="2015-06" db="EMBL/GenBank/DDBJ databases">
        <title>Talaromyces atroroseus IBT 11181 draft genome.</title>
        <authorList>
            <person name="Rasmussen K.B."/>
            <person name="Rasmussen S."/>
            <person name="Petersen B."/>
            <person name="Sicheritz-Ponten T."/>
            <person name="Mortensen U.H."/>
            <person name="Thrane U."/>
        </authorList>
    </citation>
    <scope>NUCLEOTIDE SEQUENCE [LARGE SCALE GENOMIC DNA]</scope>
    <source>
        <strain evidence="5 6">IBT 11181</strain>
    </source>
</reference>
<dbReference type="Gene3D" id="3.50.50.60">
    <property type="entry name" value="FAD/NAD(P)-binding domain"/>
    <property type="match status" value="1"/>
</dbReference>
<dbReference type="EMBL" id="LFMY01000020">
    <property type="protein sequence ID" value="OKL55504.1"/>
    <property type="molecule type" value="Genomic_DNA"/>
</dbReference>
<dbReference type="STRING" id="1441469.A0A1Q5Q6N5"/>
<evidence type="ECO:0000259" key="4">
    <source>
        <dbReference type="Pfam" id="PF05199"/>
    </source>
</evidence>
<dbReference type="InterPro" id="IPR000172">
    <property type="entry name" value="GMC_OxRdtase_N"/>
</dbReference>
<dbReference type="Pfam" id="PF05199">
    <property type="entry name" value="GMC_oxred_C"/>
    <property type="match status" value="1"/>
</dbReference>
<feature type="binding site" evidence="2">
    <location>
        <begin position="535"/>
        <end position="536"/>
    </location>
    <ligand>
        <name>FAD</name>
        <dbReference type="ChEBI" id="CHEBI:57692"/>
    </ligand>
</feature>
<feature type="binding site" evidence="2">
    <location>
        <position position="231"/>
    </location>
    <ligand>
        <name>FAD</name>
        <dbReference type="ChEBI" id="CHEBI:57692"/>
    </ligand>
</feature>
<keyword evidence="2" id="KW-0285">Flavoprotein</keyword>
<dbReference type="Pfam" id="PF00732">
    <property type="entry name" value="GMC_oxred_N"/>
    <property type="match status" value="1"/>
</dbReference>
<evidence type="ECO:0000259" key="3">
    <source>
        <dbReference type="Pfam" id="PF00732"/>
    </source>
</evidence>
<dbReference type="GeneID" id="31009013"/>
<dbReference type="Proteomes" id="UP000214365">
    <property type="component" value="Unassembled WGS sequence"/>
</dbReference>
<accession>A0A1Q5Q6N5</accession>
<evidence type="ECO:0000313" key="5">
    <source>
        <dbReference type="EMBL" id="OKL55504.1"/>
    </source>
</evidence>
<gene>
    <name evidence="5" type="ORF">UA08_09257</name>
</gene>
<evidence type="ECO:0000313" key="6">
    <source>
        <dbReference type="Proteomes" id="UP000214365"/>
    </source>
</evidence>
<dbReference type="RefSeq" id="XP_020115625.1">
    <property type="nucleotide sequence ID" value="XM_020264245.1"/>
</dbReference>
<feature type="domain" description="Glucose-methanol-choline oxidoreductase C-terminal" evidence="4">
    <location>
        <begin position="428"/>
        <end position="588"/>
    </location>
</feature>
<dbReference type="Gene3D" id="3.30.560.10">
    <property type="entry name" value="Glucose Oxidase, domain 3"/>
    <property type="match status" value="1"/>
</dbReference>
<evidence type="ECO:0000256" key="2">
    <source>
        <dbReference type="PIRSR" id="PIRSR000137-2"/>
    </source>
</evidence>
<name>A0A1Q5Q6N5_TALAT</name>
<evidence type="ECO:0000256" key="1">
    <source>
        <dbReference type="ARBA" id="ARBA00010790"/>
    </source>
</evidence>
<dbReference type="SUPFAM" id="SSF54373">
    <property type="entry name" value="FAD-linked reductases, C-terminal domain"/>
    <property type="match status" value="1"/>
</dbReference>
<feature type="binding site" evidence="2">
    <location>
        <begin position="20"/>
        <end position="21"/>
    </location>
    <ligand>
        <name>FAD</name>
        <dbReference type="ChEBI" id="CHEBI:57692"/>
    </ligand>
</feature>
<comment type="caution">
    <text evidence="5">The sequence shown here is derived from an EMBL/GenBank/DDBJ whole genome shotgun (WGS) entry which is preliminary data.</text>
</comment>
<dbReference type="InterPro" id="IPR036188">
    <property type="entry name" value="FAD/NAD-bd_sf"/>
</dbReference>
<comment type="cofactor">
    <cofactor evidence="2">
        <name>FAD</name>
        <dbReference type="ChEBI" id="CHEBI:57692"/>
    </cofactor>
</comment>
<evidence type="ECO:0008006" key="7">
    <source>
        <dbReference type="Google" id="ProtNLM"/>
    </source>
</evidence>
<sequence>MLKSTNIPKEVDVVVAGGGTTGLVVAARLAKADPSLAILVLEHGPDVRDNPGVVNPALFATNLANGSKTSTVYTSEPSEYLNGRRSFVHTGGCLGGGSSINFLVYVRPQEIDFDDWETEGWTGKDMIPFFKKAYTDPAIDKTLHGYDGELHVSDGSNSQPRFQQDFFKACDGIGIGVTPDVQDFKSSHAVGRWNMWVDKRNGLRQNVPHGFIYPILDAGNTGLQVATDTKVARILFDGETKRANGIEYVVNEETGTSRTEVVYVRKQVILSAGGLGSPQILERSGVGNSSLLSQLQIPVVSDLPGVGSNYQDHNLLLYTYKSGAPKSASVNELLSGGLSLEEALNQKKADSERYMLGWNGMDCFGKMRPTEKDIESFAPPLKKLWEEEFKNRPEKPLMMLGLFAGYVGDYTTIVPGDYFTCGCYNAYPYSHGWIHIKSSSPFEPPVFDPGYLSHPADIEQLVYGYKLQREIVRRMSHYRGILESTQPVFPSDSKANYEYVDTLSQEKCFAVPIDYSPEDDDIIRDFIRERMATSWHSMATCAMKKQEAGGVVDDRLNVYGVQGLKVADLSICPKNVGANTYSTALAIGEKAAVIIAEDLGLQI</sequence>
<feature type="domain" description="Glucose-methanol-choline oxidoreductase N-terminal" evidence="3">
    <location>
        <begin position="12"/>
        <end position="313"/>
    </location>
</feature>
<dbReference type="OrthoDB" id="269227at2759"/>
<dbReference type="InterPro" id="IPR012132">
    <property type="entry name" value="GMC_OxRdtase"/>
</dbReference>
<keyword evidence="6" id="KW-1185">Reference proteome</keyword>
<feature type="binding site" evidence="2">
    <location>
        <begin position="101"/>
        <end position="104"/>
    </location>
    <ligand>
        <name>FAD</name>
        <dbReference type="ChEBI" id="CHEBI:57692"/>
    </ligand>
</feature>
<dbReference type="AlphaFoldDB" id="A0A1Q5Q6N5"/>
<dbReference type="PANTHER" id="PTHR11552:SF78">
    <property type="entry name" value="GLUCOSE-METHANOL-CHOLINE OXIDOREDUCTASE N-TERMINAL DOMAIN-CONTAINING PROTEIN"/>
    <property type="match status" value="1"/>
</dbReference>
<protein>
    <recommendedName>
        <fullName evidence="7">Glucose-methanol-choline oxidoreductase N-terminal domain-containing protein</fullName>
    </recommendedName>
</protein>
<comment type="similarity">
    <text evidence="1">Belongs to the GMC oxidoreductase family.</text>
</comment>
<proteinExistence type="inferred from homology"/>
<dbReference type="InterPro" id="IPR007867">
    <property type="entry name" value="GMC_OxRtase_C"/>
</dbReference>
<organism evidence="5 6">
    <name type="scientific">Talaromyces atroroseus</name>
    <dbReference type="NCBI Taxonomy" id="1441469"/>
    <lineage>
        <taxon>Eukaryota</taxon>
        <taxon>Fungi</taxon>
        <taxon>Dikarya</taxon>
        <taxon>Ascomycota</taxon>
        <taxon>Pezizomycotina</taxon>
        <taxon>Eurotiomycetes</taxon>
        <taxon>Eurotiomycetidae</taxon>
        <taxon>Eurotiales</taxon>
        <taxon>Trichocomaceae</taxon>
        <taxon>Talaromyces</taxon>
        <taxon>Talaromyces sect. Trachyspermi</taxon>
    </lineage>
</organism>
<dbReference type="SUPFAM" id="SSF51905">
    <property type="entry name" value="FAD/NAD(P)-binding domain"/>
    <property type="match status" value="1"/>
</dbReference>
<dbReference type="PIRSF" id="PIRSF000137">
    <property type="entry name" value="Alcohol_oxidase"/>
    <property type="match status" value="1"/>
</dbReference>
<keyword evidence="2" id="KW-0274">FAD</keyword>